<dbReference type="Proteomes" id="UP001163846">
    <property type="component" value="Unassembled WGS sequence"/>
</dbReference>
<organism evidence="8 9">
    <name type="scientific">Lentinula raphanica</name>
    <dbReference type="NCBI Taxonomy" id="153919"/>
    <lineage>
        <taxon>Eukaryota</taxon>
        <taxon>Fungi</taxon>
        <taxon>Dikarya</taxon>
        <taxon>Basidiomycota</taxon>
        <taxon>Agaricomycotina</taxon>
        <taxon>Agaricomycetes</taxon>
        <taxon>Agaricomycetidae</taxon>
        <taxon>Agaricales</taxon>
        <taxon>Marasmiineae</taxon>
        <taxon>Omphalotaceae</taxon>
        <taxon>Lentinula</taxon>
    </lineage>
</organism>
<evidence type="ECO:0000313" key="8">
    <source>
        <dbReference type="EMBL" id="KAJ3834810.1"/>
    </source>
</evidence>
<comment type="cofactor">
    <cofactor evidence="1">
        <name>pyridoxal 5'-phosphate</name>
        <dbReference type="ChEBI" id="CHEBI:597326"/>
    </cofactor>
</comment>
<dbReference type="Gene3D" id="3.90.1150.10">
    <property type="entry name" value="Aspartate Aminotransferase, domain 1"/>
    <property type="match status" value="1"/>
</dbReference>
<keyword evidence="9" id="KW-1185">Reference proteome</keyword>
<proteinExistence type="inferred from homology"/>
<sequence>MPLSFKFSKSILSTISPPIPTAYKWIPKSKSTRTSPNLEVLDMSQGVPGTAPHPILQQSLRETSARSDAWGYCPAEGEWKLREVLAREMRGTYGYGKRKVDISPEDIAITSGCNLAFVATVMAIADAGDEVILPVPWYFNHQMTLTLLGVTPVPLITSPESSFLPSPTLASTLITSKTRAIALVTPNNPTGAVYPPSLIAQFAKLAKENGLALILDETYRDFIVGSDDSSDTIERPHGLFDTTESESEAESEDHSGGSMASDDIDKHLPWRSTLISLYSFSKSYRIPGHRLGAITASPELLKEIGKVLDTLQICAPRVPQLALAKEFDGSISVGSRSQLRSPPLTTPGTPGEPPESEVKLDSALGGHGVSLQESMIAVSSLKSASSLEKEVEETISVLAALKSDILSTSLAIHARQRLFKDTLEKEAPNWKVVSQGAYYAFVQHPFLSQSSEDVCQKLVEEVGVRVLPGSFFFDKDLDITESSFSSMKSQPELNSGLSFKSKLNELDRYIRFSVANVSDEKVVKVCRRLGEAERVFKEEFGWVVGG</sequence>
<feature type="region of interest" description="Disordered" evidence="6">
    <location>
        <begin position="233"/>
        <end position="263"/>
    </location>
</feature>
<keyword evidence="3" id="KW-0032">Aminotransferase</keyword>
<dbReference type="AlphaFoldDB" id="A0AA38UAB1"/>
<gene>
    <name evidence="8" type="ORF">F5878DRAFT_629614</name>
</gene>
<evidence type="ECO:0000256" key="1">
    <source>
        <dbReference type="ARBA" id="ARBA00001933"/>
    </source>
</evidence>
<dbReference type="InterPro" id="IPR050596">
    <property type="entry name" value="AspAT/PAT-like"/>
</dbReference>
<evidence type="ECO:0000313" key="9">
    <source>
        <dbReference type="Proteomes" id="UP001163846"/>
    </source>
</evidence>
<dbReference type="GO" id="GO:0008483">
    <property type="term" value="F:transaminase activity"/>
    <property type="evidence" value="ECO:0007669"/>
    <property type="project" value="UniProtKB-KW"/>
</dbReference>
<dbReference type="InterPro" id="IPR015424">
    <property type="entry name" value="PyrdxlP-dep_Trfase"/>
</dbReference>
<dbReference type="InterPro" id="IPR015422">
    <property type="entry name" value="PyrdxlP-dep_Trfase_small"/>
</dbReference>
<comment type="similarity">
    <text evidence="2">Belongs to the class-I pyridoxal-phosphate-dependent aminotransferase family.</text>
</comment>
<evidence type="ECO:0000256" key="6">
    <source>
        <dbReference type="SAM" id="MobiDB-lite"/>
    </source>
</evidence>
<dbReference type="GO" id="GO:0030170">
    <property type="term" value="F:pyridoxal phosphate binding"/>
    <property type="evidence" value="ECO:0007669"/>
    <property type="project" value="InterPro"/>
</dbReference>
<dbReference type="Gene3D" id="3.40.640.10">
    <property type="entry name" value="Type I PLP-dependent aspartate aminotransferase-like (Major domain)"/>
    <property type="match status" value="1"/>
</dbReference>
<evidence type="ECO:0000256" key="2">
    <source>
        <dbReference type="ARBA" id="ARBA00007441"/>
    </source>
</evidence>
<dbReference type="GO" id="GO:0006520">
    <property type="term" value="P:amino acid metabolic process"/>
    <property type="evidence" value="ECO:0007669"/>
    <property type="project" value="InterPro"/>
</dbReference>
<evidence type="ECO:0000259" key="7">
    <source>
        <dbReference type="Pfam" id="PF00155"/>
    </source>
</evidence>
<dbReference type="CDD" id="cd00609">
    <property type="entry name" value="AAT_like"/>
    <property type="match status" value="1"/>
</dbReference>
<name>A0AA38UAB1_9AGAR</name>
<dbReference type="EMBL" id="MU806482">
    <property type="protein sequence ID" value="KAJ3834810.1"/>
    <property type="molecule type" value="Genomic_DNA"/>
</dbReference>
<evidence type="ECO:0000256" key="5">
    <source>
        <dbReference type="ARBA" id="ARBA00022898"/>
    </source>
</evidence>
<comment type="caution">
    <text evidence="8">The sequence shown here is derived from an EMBL/GenBank/DDBJ whole genome shotgun (WGS) entry which is preliminary data.</text>
</comment>
<feature type="region of interest" description="Disordered" evidence="6">
    <location>
        <begin position="333"/>
        <end position="359"/>
    </location>
</feature>
<feature type="domain" description="Aminotransferase class I/classII large" evidence="7">
    <location>
        <begin position="40"/>
        <end position="318"/>
    </location>
</feature>
<evidence type="ECO:0000256" key="3">
    <source>
        <dbReference type="ARBA" id="ARBA00022576"/>
    </source>
</evidence>
<dbReference type="PANTHER" id="PTHR46383">
    <property type="entry name" value="ASPARTATE AMINOTRANSFERASE"/>
    <property type="match status" value="1"/>
</dbReference>
<dbReference type="Pfam" id="PF00155">
    <property type="entry name" value="Aminotran_1_2"/>
    <property type="match status" value="1"/>
</dbReference>
<keyword evidence="4 8" id="KW-0808">Transferase</keyword>
<evidence type="ECO:0000256" key="4">
    <source>
        <dbReference type="ARBA" id="ARBA00022679"/>
    </source>
</evidence>
<reference evidence="8" key="1">
    <citation type="submission" date="2022-08" db="EMBL/GenBank/DDBJ databases">
        <authorList>
            <consortium name="DOE Joint Genome Institute"/>
            <person name="Min B."/>
            <person name="Riley R."/>
            <person name="Sierra-Patev S."/>
            <person name="Naranjo-Ortiz M."/>
            <person name="Looney B."/>
            <person name="Konkel Z."/>
            <person name="Slot J.C."/>
            <person name="Sakamoto Y."/>
            <person name="Steenwyk J.L."/>
            <person name="Rokas A."/>
            <person name="Carro J."/>
            <person name="Camarero S."/>
            <person name="Ferreira P."/>
            <person name="Molpeceres G."/>
            <person name="Ruiz-Duenas F.J."/>
            <person name="Serrano A."/>
            <person name="Henrissat B."/>
            <person name="Drula E."/>
            <person name="Hughes K.W."/>
            <person name="Mata J.L."/>
            <person name="Ishikawa N.K."/>
            <person name="Vargas-Isla R."/>
            <person name="Ushijima S."/>
            <person name="Smith C.A."/>
            <person name="Ahrendt S."/>
            <person name="Andreopoulos W."/>
            <person name="He G."/>
            <person name="Labutti K."/>
            <person name="Lipzen A."/>
            <person name="Ng V."/>
            <person name="Sandor L."/>
            <person name="Barry K."/>
            <person name="Martinez A.T."/>
            <person name="Xiao Y."/>
            <person name="Gibbons J.G."/>
            <person name="Terashima K."/>
            <person name="Hibbett D.S."/>
            <person name="Grigoriev I.V."/>
        </authorList>
    </citation>
    <scope>NUCLEOTIDE SEQUENCE</scope>
    <source>
        <strain evidence="8">TFB9207</strain>
    </source>
</reference>
<accession>A0AA38UAB1</accession>
<dbReference type="InterPro" id="IPR015421">
    <property type="entry name" value="PyrdxlP-dep_Trfase_major"/>
</dbReference>
<dbReference type="SUPFAM" id="SSF53383">
    <property type="entry name" value="PLP-dependent transferases"/>
    <property type="match status" value="2"/>
</dbReference>
<protein>
    <submittedName>
        <fullName evidence="8">PLP-dependent transferase</fullName>
    </submittedName>
</protein>
<dbReference type="InterPro" id="IPR004839">
    <property type="entry name" value="Aminotransferase_I/II_large"/>
</dbReference>
<keyword evidence="5" id="KW-0663">Pyridoxal phosphate</keyword>
<dbReference type="PANTHER" id="PTHR46383:SF1">
    <property type="entry name" value="ASPARTATE AMINOTRANSFERASE"/>
    <property type="match status" value="1"/>
</dbReference>